<evidence type="ECO:0000313" key="1">
    <source>
        <dbReference type="EMBL" id="GFU26090.1"/>
    </source>
</evidence>
<reference evidence="1" key="1">
    <citation type="submission" date="2020-08" db="EMBL/GenBank/DDBJ databases">
        <title>Multicomponent nature underlies the extraordinary mechanical properties of spider dragline silk.</title>
        <authorList>
            <person name="Kono N."/>
            <person name="Nakamura H."/>
            <person name="Mori M."/>
            <person name="Yoshida Y."/>
            <person name="Ohtoshi R."/>
            <person name="Malay A.D."/>
            <person name="Moran D.A.P."/>
            <person name="Tomita M."/>
            <person name="Numata K."/>
            <person name="Arakawa K."/>
        </authorList>
    </citation>
    <scope>NUCLEOTIDE SEQUENCE</scope>
</reference>
<dbReference type="EMBL" id="BMAW01032538">
    <property type="protein sequence ID" value="GFU26090.1"/>
    <property type="molecule type" value="Genomic_DNA"/>
</dbReference>
<sequence length="410" mass="47592">MLLRHCSENVQHGQSVKGWGHYKRQLTRSVAFTPLIRSNLTQESIFNVLMFTMEHHRKLPEDGCLKPITSSSISIPCNIMIIKVPDEMKEPGEMTYQLATYDRSIEGMEWPADKYVDQMIPNLPKVKAPKESRLPLKKITDTDFMKKRIEKYRNEADAIWSKHQKKKSDNDSSVQTNFEFSKSIPNSPFFKAQKESRLEVKEVTDTDFIKTKKKCWKQTIANRSKFQKKKSADIDPWIQKPWENQFFNFGVNPVISMNTSTWTSNLPFNNMDIQSPAFESYGHETLYMPTNNTIYKNNYTENPSSEGISGNSCISNCGENQINELLMNIMPNFCQPSCNNGLFMNDPLKHKGLLGDYPNDPTAFVRNPSENLSLISNHEKKRFPRKKSKVRKTGLHNFYRNHAFEFRDNM</sequence>
<dbReference type="AlphaFoldDB" id="A0A8X6QQL1"/>
<comment type="caution">
    <text evidence="1">The sequence shown here is derived from an EMBL/GenBank/DDBJ whole genome shotgun (WGS) entry which is preliminary data.</text>
</comment>
<protein>
    <submittedName>
        <fullName evidence="1">Uncharacterized protein</fullName>
    </submittedName>
</protein>
<accession>A0A8X6QQL1</accession>
<name>A0A8X6QQL1_NEPPI</name>
<evidence type="ECO:0000313" key="2">
    <source>
        <dbReference type="Proteomes" id="UP000887013"/>
    </source>
</evidence>
<dbReference type="OrthoDB" id="6435357at2759"/>
<gene>
    <name evidence="1" type="primary">NCL1_52615</name>
    <name evidence="1" type="ORF">NPIL_498821</name>
</gene>
<keyword evidence="2" id="KW-1185">Reference proteome</keyword>
<organism evidence="1 2">
    <name type="scientific">Nephila pilipes</name>
    <name type="common">Giant wood spider</name>
    <name type="synonym">Nephila maculata</name>
    <dbReference type="NCBI Taxonomy" id="299642"/>
    <lineage>
        <taxon>Eukaryota</taxon>
        <taxon>Metazoa</taxon>
        <taxon>Ecdysozoa</taxon>
        <taxon>Arthropoda</taxon>
        <taxon>Chelicerata</taxon>
        <taxon>Arachnida</taxon>
        <taxon>Araneae</taxon>
        <taxon>Araneomorphae</taxon>
        <taxon>Entelegynae</taxon>
        <taxon>Araneoidea</taxon>
        <taxon>Nephilidae</taxon>
        <taxon>Nephila</taxon>
    </lineage>
</organism>
<proteinExistence type="predicted"/>
<dbReference type="Proteomes" id="UP000887013">
    <property type="component" value="Unassembled WGS sequence"/>
</dbReference>